<dbReference type="OrthoDB" id="5545891at2759"/>
<accession>A0A2T9YGL9</accession>
<name>A0A2T9YGL9_9FUNG</name>
<dbReference type="AlphaFoldDB" id="A0A2T9YGL9"/>
<proteinExistence type="predicted"/>
<keyword evidence="2" id="KW-1185">Reference proteome</keyword>
<reference evidence="1 2" key="1">
    <citation type="journal article" date="2018" name="MBio">
        <title>Comparative Genomics Reveals the Core Gene Toolbox for the Fungus-Insect Symbiosis.</title>
        <authorList>
            <person name="Wang Y."/>
            <person name="Stata M."/>
            <person name="Wang W."/>
            <person name="Stajich J.E."/>
            <person name="White M.M."/>
            <person name="Moncalvo J.M."/>
        </authorList>
    </citation>
    <scope>NUCLEOTIDE SEQUENCE [LARGE SCALE GENOMIC DNA]</scope>
    <source>
        <strain evidence="1 2">SWE-8-4</strain>
    </source>
</reference>
<comment type="caution">
    <text evidence="1">The sequence shown here is derived from an EMBL/GenBank/DDBJ whole genome shotgun (WGS) entry which is preliminary data.</text>
</comment>
<organism evidence="1 2">
    <name type="scientific">Smittium simulii</name>
    <dbReference type="NCBI Taxonomy" id="133385"/>
    <lineage>
        <taxon>Eukaryota</taxon>
        <taxon>Fungi</taxon>
        <taxon>Fungi incertae sedis</taxon>
        <taxon>Zoopagomycota</taxon>
        <taxon>Kickxellomycotina</taxon>
        <taxon>Harpellomycetes</taxon>
        <taxon>Harpellales</taxon>
        <taxon>Legeriomycetaceae</taxon>
        <taxon>Smittium</taxon>
    </lineage>
</organism>
<evidence type="ECO:0000313" key="1">
    <source>
        <dbReference type="EMBL" id="PVU91477.1"/>
    </source>
</evidence>
<dbReference type="Proteomes" id="UP000245383">
    <property type="component" value="Unassembled WGS sequence"/>
</dbReference>
<dbReference type="EMBL" id="MBFR01000198">
    <property type="protein sequence ID" value="PVU91477.1"/>
    <property type="molecule type" value="Genomic_DNA"/>
</dbReference>
<gene>
    <name evidence="1" type="ORF">BB561_004373</name>
</gene>
<sequence length="53" mass="6236">MNEETQNFITVDTPMNQVNKQVDAHISEYPRLQILEAYTELIEAMPSLEDDFY</sequence>
<evidence type="ECO:0000313" key="2">
    <source>
        <dbReference type="Proteomes" id="UP000245383"/>
    </source>
</evidence>
<protein>
    <submittedName>
        <fullName evidence="1">Uncharacterized protein</fullName>
    </submittedName>
</protein>